<dbReference type="Pfam" id="PF01479">
    <property type="entry name" value="S4"/>
    <property type="match status" value="1"/>
</dbReference>
<dbReference type="RefSeq" id="WP_144682808.1">
    <property type="nucleotide sequence ID" value="NZ_VLLC01000005.1"/>
</dbReference>
<evidence type="ECO:0000313" key="5">
    <source>
        <dbReference type="EMBL" id="TWI74322.1"/>
    </source>
</evidence>
<dbReference type="CDD" id="cd00165">
    <property type="entry name" value="S4"/>
    <property type="match status" value="1"/>
</dbReference>
<keyword evidence="6" id="KW-1185">Reference proteome</keyword>
<dbReference type="PANTHER" id="PTHR32319">
    <property type="entry name" value="BACTERIAL HEMOLYSIN-LIKE PROTEIN"/>
    <property type="match status" value="1"/>
</dbReference>
<feature type="domain" description="RNA-binding S4" evidence="4">
    <location>
        <begin position="7"/>
        <end position="72"/>
    </location>
</feature>
<dbReference type="GO" id="GO:0003723">
    <property type="term" value="F:RNA binding"/>
    <property type="evidence" value="ECO:0007669"/>
    <property type="project" value="UniProtKB-KW"/>
</dbReference>
<name>A0A562RYY7_9BACT</name>
<dbReference type="OrthoDB" id="9784736at2"/>
<dbReference type="PROSITE" id="PS50889">
    <property type="entry name" value="S4"/>
    <property type="match status" value="1"/>
</dbReference>
<dbReference type="AlphaFoldDB" id="A0A562RYY7"/>
<dbReference type="EMBL" id="VLLC01000005">
    <property type="protein sequence ID" value="TWI74322.1"/>
    <property type="molecule type" value="Genomic_DNA"/>
</dbReference>
<dbReference type="PIRSF" id="PIRSF005578">
    <property type="entry name" value="TlyA"/>
    <property type="match status" value="1"/>
</dbReference>
<evidence type="ECO:0000259" key="4">
    <source>
        <dbReference type="SMART" id="SM00363"/>
    </source>
</evidence>
<dbReference type="InterPro" id="IPR004538">
    <property type="entry name" value="Hemolysin_A/TlyA"/>
</dbReference>
<evidence type="ECO:0000313" key="6">
    <source>
        <dbReference type="Proteomes" id="UP000318307"/>
    </source>
</evidence>
<dbReference type="Gene3D" id="3.40.50.150">
    <property type="entry name" value="Vaccinia Virus protein VP39"/>
    <property type="match status" value="1"/>
</dbReference>
<sequence length="285" mass="31065">MAGRIRKRLDAMMVEKGLVQSRDRARALILAGKVQVNGLRVDKAGAQIAEDARIETEIPDFPYVSRGALKLKAALDQLSLNPEGMVCMDVGASTGGFTDLLLRQGASRVVAVDVGYGQLAWSLRQDSRVLVLERTNIRHLTEETLDIKVDLVTIDTSFISLRLVIPACRKFLKEDARILALVKPQFEAGKEEVGKGGVVRNPDIHAKVLKDLEIFLIAEGFFVGGAIASPIQGPKGNQEFILPMWTRAETKQKEETPEFTESLSGFNVCETPGASLPSGSHEGDV</sequence>
<keyword evidence="1 3" id="KW-0694">RNA-binding</keyword>
<dbReference type="InterPro" id="IPR002942">
    <property type="entry name" value="S4_RNA-bd"/>
</dbReference>
<reference evidence="5 6" key="1">
    <citation type="submission" date="2019-07" db="EMBL/GenBank/DDBJ databases">
        <title>Genome sequencing of 100 strains of the haloalkaliphilic chemolithoautotrophic sulfur-oxidizing bacterium Thioalkalivibrio.</title>
        <authorList>
            <person name="Muyzer G."/>
        </authorList>
    </citation>
    <scope>NUCLEOTIDE SEQUENCE [LARGE SCALE GENOMIC DNA]</scope>
    <source>
        <strain evidence="5 6">ASO4-4</strain>
    </source>
</reference>
<proteinExistence type="inferred from homology"/>
<dbReference type="InterPro" id="IPR036986">
    <property type="entry name" value="S4_RNA-bd_sf"/>
</dbReference>
<keyword evidence="5" id="KW-0489">Methyltransferase</keyword>
<dbReference type="SMART" id="SM00363">
    <property type="entry name" value="S4"/>
    <property type="match status" value="1"/>
</dbReference>
<comment type="caution">
    <text evidence="5">The sequence shown here is derived from an EMBL/GenBank/DDBJ whole genome shotgun (WGS) entry which is preliminary data.</text>
</comment>
<evidence type="ECO:0000256" key="2">
    <source>
        <dbReference type="ARBA" id="ARBA00029460"/>
    </source>
</evidence>
<organism evidence="5 6">
    <name type="scientific">Desulfobotulus alkaliphilus</name>
    <dbReference type="NCBI Taxonomy" id="622671"/>
    <lineage>
        <taxon>Bacteria</taxon>
        <taxon>Pseudomonadati</taxon>
        <taxon>Thermodesulfobacteriota</taxon>
        <taxon>Desulfobacteria</taxon>
        <taxon>Desulfobacterales</taxon>
        <taxon>Desulfobacteraceae</taxon>
        <taxon>Desulfobotulus</taxon>
    </lineage>
</organism>
<evidence type="ECO:0000256" key="3">
    <source>
        <dbReference type="PROSITE-ProRule" id="PRU00182"/>
    </source>
</evidence>
<dbReference type="SUPFAM" id="SSF55174">
    <property type="entry name" value="Alpha-L RNA-binding motif"/>
    <property type="match status" value="1"/>
</dbReference>
<keyword evidence="5" id="KW-0808">Transferase</keyword>
<dbReference type="InterPro" id="IPR002877">
    <property type="entry name" value="RNA_MeTrfase_FtsJ_dom"/>
</dbReference>
<dbReference type="Proteomes" id="UP000318307">
    <property type="component" value="Unassembled WGS sequence"/>
</dbReference>
<dbReference type="InterPro" id="IPR047048">
    <property type="entry name" value="TlyA"/>
</dbReference>
<accession>A0A562RYY7</accession>
<protein>
    <submittedName>
        <fullName evidence="5">23S rRNA (Cytidine1920-2'-O)/16S rRNA (Cytidine1409-2'-O)-methyltransferase</fullName>
    </submittedName>
</protein>
<gene>
    <name evidence="5" type="ORF">LZ24_00925</name>
</gene>
<dbReference type="SUPFAM" id="SSF53335">
    <property type="entry name" value="S-adenosyl-L-methionine-dependent methyltransferases"/>
    <property type="match status" value="1"/>
</dbReference>
<comment type="similarity">
    <text evidence="2">Belongs to the TlyA family.</text>
</comment>
<dbReference type="NCBIfam" id="TIGR00478">
    <property type="entry name" value="tly"/>
    <property type="match status" value="1"/>
</dbReference>
<dbReference type="PANTHER" id="PTHR32319:SF0">
    <property type="entry name" value="BACTERIAL HEMOLYSIN-LIKE PROTEIN"/>
    <property type="match status" value="1"/>
</dbReference>
<dbReference type="InterPro" id="IPR029063">
    <property type="entry name" value="SAM-dependent_MTases_sf"/>
</dbReference>
<dbReference type="GO" id="GO:0032259">
    <property type="term" value="P:methylation"/>
    <property type="evidence" value="ECO:0007669"/>
    <property type="project" value="UniProtKB-KW"/>
</dbReference>
<dbReference type="GO" id="GO:0008168">
    <property type="term" value="F:methyltransferase activity"/>
    <property type="evidence" value="ECO:0007669"/>
    <property type="project" value="UniProtKB-KW"/>
</dbReference>
<dbReference type="Pfam" id="PF01728">
    <property type="entry name" value="FtsJ"/>
    <property type="match status" value="1"/>
</dbReference>
<evidence type="ECO:0000256" key="1">
    <source>
        <dbReference type="ARBA" id="ARBA00022884"/>
    </source>
</evidence>
<dbReference type="Gene3D" id="3.10.290.10">
    <property type="entry name" value="RNA-binding S4 domain"/>
    <property type="match status" value="1"/>
</dbReference>